<dbReference type="PANTHER" id="PTHR11635">
    <property type="entry name" value="CAMP-DEPENDENT PROTEIN KINASE REGULATORY CHAIN"/>
    <property type="match status" value="1"/>
</dbReference>
<sequence>MGQQRDDNERTELAVNPLYMMEGMDALKASSLFGQLSGTEIKKLFQTAERRPFQDGEQLLGEGDLLDAFWVVVTGRVEITKGGSSSEQGPSTFFGDRALVATAPARMTCRAVSDGEALRFTRAHLVKLSREQPNLGVKMLWALLENAYRSQDADAED</sequence>
<comment type="caution">
    <text evidence="2">The sequence shown here is derived from an EMBL/GenBank/DDBJ whole genome shotgun (WGS) entry which is preliminary data.</text>
</comment>
<dbReference type="Proteomes" id="UP000028725">
    <property type="component" value="Unassembled WGS sequence"/>
</dbReference>
<dbReference type="Pfam" id="PF00027">
    <property type="entry name" value="cNMP_binding"/>
    <property type="match status" value="1"/>
</dbReference>
<dbReference type="GO" id="GO:0005829">
    <property type="term" value="C:cytosol"/>
    <property type="evidence" value="ECO:0007669"/>
    <property type="project" value="TreeGrafter"/>
</dbReference>
<dbReference type="RefSeq" id="WP_044185811.1">
    <property type="nucleotide sequence ID" value="NZ_JMCB01000003.1"/>
</dbReference>
<protein>
    <submittedName>
        <fullName evidence="2">Protein serine/threonine phosphatase PrpC, regulation of stationary phase</fullName>
    </submittedName>
</protein>
<dbReference type="InterPro" id="IPR014710">
    <property type="entry name" value="RmlC-like_jellyroll"/>
</dbReference>
<evidence type="ECO:0000313" key="2">
    <source>
        <dbReference type="EMBL" id="KFE70608.1"/>
    </source>
</evidence>
<dbReference type="PANTHER" id="PTHR11635:SF152">
    <property type="entry name" value="CAMP-DEPENDENT PROTEIN KINASE TYPE I REGULATORY SUBUNIT-RELATED"/>
    <property type="match status" value="1"/>
</dbReference>
<dbReference type="InterPro" id="IPR050503">
    <property type="entry name" value="cAMP-dep_PK_reg_su-like"/>
</dbReference>
<name>A0A085WSE5_9BACT</name>
<dbReference type="Gene3D" id="2.60.120.10">
    <property type="entry name" value="Jelly Rolls"/>
    <property type="match status" value="1"/>
</dbReference>
<organism evidence="2 3">
    <name type="scientific">Hyalangium minutum</name>
    <dbReference type="NCBI Taxonomy" id="394096"/>
    <lineage>
        <taxon>Bacteria</taxon>
        <taxon>Pseudomonadati</taxon>
        <taxon>Myxococcota</taxon>
        <taxon>Myxococcia</taxon>
        <taxon>Myxococcales</taxon>
        <taxon>Cystobacterineae</taxon>
        <taxon>Archangiaceae</taxon>
        <taxon>Hyalangium</taxon>
    </lineage>
</organism>
<dbReference type="SMART" id="SM00100">
    <property type="entry name" value="cNMP"/>
    <property type="match status" value="1"/>
</dbReference>
<dbReference type="EMBL" id="JMCB01000003">
    <property type="protein sequence ID" value="KFE70608.1"/>
    <property type="molecule type" value="Genomic_DNA"/>
</dbReference>
<dbReference type="CDD" id="cd00038">
    <property type="entry name" value="CAP_ED"/>
    <property type="match status" value="1"/>
</dbReference>
<accession>A0A085WSE5</accession>
<dbReference type="GO" id="GO:0005952">
    <property type="term" value="C:cAMP-dependent protein kinase complex"/>
    <property type="evidence" value="ECO:0007669"/>
    <property type="project" value="InterPro"/>
</dbReference>
<dbReference type="InterPro" id="IPR018490">
    <property type="entry name" value="cNMP-bd_dom_sf"/>
</dbReference>
<reference evidence="2 3" key="1">
    <citation type="submission" date="2014-04" db="EMBL/GenBank/DDBJ databases">
        <title>Genome assembly of Hyalangium minutum DSM 14724.</title>
        <authorList>
            <person name="Sharma G."/>
            <person name="Subramanian S."/>
        </authorList>
    </citation>
    <scope>NUCLEOTIDE SEQUENCE [LARGE SCALE GENOMIC DNA]</scope>
    <source>
        <strain evidence="2 3">DSM 14724</strain>
    </source>
</reference>
<dbReference type="PROSITE" id="PS50042">
    <property type="entry name" value="CNMP_BINDING_3"/>
    <property type="match status" value="1"/>
</dbReference>
<evidence type="ECO:0000313" key="3">
    <source>
        <dbReference type="Proteomes" id="UP000028725"/>
    </source>
</evidence>
<dbReference type="InterPro" id="IPR000595">
    <property type="entry name" value="cNMP-bd_dom"/>
</dbReference>
<evidence type="ECO:0000259" key="1">
    <source>
        <dbReference type="PROSITE" id="PS50042"/>
    </source>
</evidence>
<dbReference type="STRING" id="394096.DB31_5650"/>
<keyword evidence="3" id="KW-1185">Reference proteome</keyword>
<dbReference type="AlphaFoldDB" id="A0A085WSE5"/>
<dbReference type="SUPFAM" id="SSF51206">
    <property type="entry name" value="cAMP-binding domain-like"/>
    <property type="match status" value="1"/>
</dbReference>
<feature type="domain" description="Cyclic nucleotide-binding" evidence="1">
    <location>
        <begin position="32"/>
        <end position="128"/>
    </location>
</feature>
<gene>
    <name evidence="2" type="ORF">DB31_5650</name>
</gene>
<proteinExistence type="predicted"/>